<dbReference type="InterPro" id="IPR027417">
    <property type="entry name" value="P-loop_NTPase"/>
</dbReference>
<dbReference type="InterPro" id="IPR011604">
    <property type="entry name" value="PDDEXK-like_dom_sf"/>
</dbReference>
<reference evidence="2" key="1">
    <citation type="submission" date="2012-11" db="EMBL/GenBank/DDBJ databases">
        <title>Dependencies among metagenomic species, viruses, plasmids and units of genetic variation.</title>
        <authorList>
            <person name="Nielsen H.B."/>
            <person name="Almeida M."/>
            <person name="Juncker A.S."/>
            <person name="Rasmussen S."/>
            <person name="Li J."/>
            <person name="Sunagawa S."/>
            <person name="Plichta D."/>
            <person name="Gautier L."/>
            <person name="Le Chatelier E."/>
            <person name="Peletier E."/>
            <person name="Bonde I."/>
            <person name="Nielsen T."/>
            <person name="Manichanh C."/>
            <person name="Arumugam M."/>
            <person name="Batto J."/>
            <person name="Santos M.B.Q.D."/>
            <person name="Blom N."/>
            <person name="Borruel N."/>
            <person name="Burgdorf K.S."/>
            <person name="Boumezbeur F."/>
            <person name="Casellas F."/>
            <person name="Dore J."/>
            <person name="Guarner F."/>
            <person name="Hansen T."/>
            <person name="Hildebrand F."/>
            <person name="Kaas R.S."/>
            <person name="Kennedy S."/>
            <person name="Kristiansen K."/>
            <person name="Kultima J.R."/>
            <person name="Leonard P."/>
            <person name="Levenez F."/>
            <person name="Lund O."/>
            <person name="Moumen B."/>
            <person name="Le Paslier D."/>
            <person name="Pons N."/>
            <person name="Pedersen O."/>
            <person name="Prifti E."/>
            <person name="Qin J."/>
            <person name="Raes J."/>
            <person name="Tap J."/>
            <person name="Tims S."/>
            <person name="Ussery D.W."/>
            <person name="Yamada T."/>
            <person name="MetaHit consortium"/>
            <person name="Renault P."/>
            <person name="Sicheritz-Ponten T."/>
            <person name="Bork P."/>
            <person name="Wang J."/>
            <person name="Brunak S."/>
            <person name="Ehrlich S.D."/>
        </authorList>
    </citation>
    <scope>NUCLEOTIDE SEQUENCE [LARGE SCALE GENOMIC DNA]</scope>
</reference>
<feature type="domain" description="PD-(D/E)XK endonuclease-like" evidence="1">
    <location>
        <begin position="182"/>
        <end position="495"/>
    </location>
</feature>
<organism evidence="2 3">
    <name type="scientific">Leyella stercorea CAG:629</name>
    <dbReference type="NCBI Taxonomy" id="1263103"/>
    <lineage>
        <taxon>Bacteria</taxon>
        <taxon>Pseudomonadati</taxon>
        <taxon>Bacteroidota</taxon>
        <taxon>Bacteroidia</taxon>
        <taxon>Bacteroidales</taxon>
        <taxon>Prevotellaceae</taxon>
        <taxon>Leyella</taxon>
    </lineage>
</organism>
<name>R7GW18_9BACT</name>
<comment type="caution">
    <text evidence="2">The sequence shown here is derived from an EMBL/GenBank/DDBJ whole genome shotgun (WGS) entry which is preliminary data.</text>
</comment>
<dbReference type="STRING" id="1263103.BN741_00992"/>
<proteinExistence type="predicted"/>
<accession>R7GW18</accession>
<dbReference type="Gene3D" id="3.90.320.10">
    <property type="match status" value="1"/>
</dbReference>
<protein>
    <recommendedName>
        <fullName evidence="1">PD-(D/E)XK endonuclease-like domain-containing protein</fullName>
    </recommendedName>
</protein>
<dbReference type="Proteomes" id="UP000018072">
    <property type="component" value="Unassembled WGS sequence"/>
</dbReference>
<dbReference type="InterPro" id="IPR038726">
    <property type="entry name" value="PDDEXK_AddAB-type"/>
</dbReference>
<dbReference type="SUPFAM" id="SSF52540">
    <property type="entry name" value="P-loop containing nucleoside triphosphate hydrolases"/>
    <property type="match status" value="1"/>
</dbReference>
<sequence length="497" mass="56233">MFTILNRLATLADSGDLLVDNTTLRRLVSQLVSTSSIPFHGEPVVGVQIMGVLETRNIDFDHLLLLSCNEGNMPKGVNDSSFIPYTIRKAHHLTTIDNKVALYSYYFHRLLQRAGDITIAYNNTTDNGHTGEMSRFMLQLLVESGQKINHYCLTAKNHPTPLMPKPIQKDETVLSKLQQISRLSPSALNTYIRCPLAFYYQYIAHIQEPHPDPETIDNRLFGNIFHRAAYLIYKDITDRSPLVEKAHIQAYLSNRTLLANVVDRAFQAEQCTPNNGLQIINREVIIQYITKLLKIDQQLCPFSILAMEEEAKVYTQLSFTIPSEGALKGGALVSSAPTKHYNLTIGGIIDRLDILTDKQTGKPRIRVVDYKTGNQPSSPIKNIDEIFDPNNIRSKHSNYYLQAILYSLIVSRSKEWNPAGHPVSPALLFIKQAPAAHYDPTLHIDKHPISDVTVYEEEFLTQLKHTLADIYSPDTPFTPTDDRKKCELCPYRMLCGL</sequence>
<dbReference type="Pfam" id="PF12705">
    <property type="entry name" value="PDDEXK_1"/>
    <property type="match status" value="1"/>
</dbReference>
<evidence type="ECO:0000259" key="1">
    <source>
        <dbReference type="Pfam" id="PF12705"/>
    </source>
</evidence>
<dbReference type="AlphaFoldDB" id="R7GW18"/>
<gene>
    <name evidence="2" type="ORF">BN741_00992</name>
</gene>
<dbReference type="SUPFAM" id="SSF52980">
    <property type="entry name" value="Restriction endonuclease-like"/>
    <property type="match status" value="1"/>
</dbReference>
<dbReference type="EMBL" id="CBIT010000084">
    <property type="protein sequence ID" value="CDE31295.1"/>
    <property type="molecule type" value="Genomic_DNA"/>
</dbReference>
<evidence type="ECO:0000313" key="3">
    <source>
        <dbReference type="Proteomes" id="UP000018072"/>
    </source>
</evidence>
<evidence type="ECO:0000313" key="2">
    <source>
        <dbReference type="EMBL" id="CDE31295.1"/>
    </source>
</evidence>
<dbReference type="InterPro" id="IPR011335">
    <property type="entry name" value="Restrct_endonuc-II-like"/>
</dbReference>